<accession>L0KX35</accession>
<name>L0KX35_METHD</name>
<dbReference type="SUPFAM" id="SSF56801">
    <property type="entry name" value="Acetyl-CoA synthetase-like"/>
    <property type="match status" value="1"/>
</dbReference>
<dbReference type="HOGENOM" id="CLU_035301_5_2_2"/>
<dbReference type="InterPro" id="IPR042099">
    <property type="entry name" value="ANL_N_sf"/>
</dbReference>
<dbReference type="InterPro" id="IPR053158">
    <property type="entry name" value="CapK_Type1_Caps_Biosynth"/>
</dbReference>
<evidence type="ECO:0000313" key="1">
    <source>
        <dbReference type="EMBL" id="AGB49686.1"/>
    </source>
</evidence>
<gene>
    <name evidence="1" type="ordered locus">Metho_1481</name>
</gene>
<sequence length="428" mass="48621">MGSLNKFRFLHQARKNQWLKPSELKELQNKKLRAIVKHAYYNTEFYNRKFKDAGIRPEDIRTIDDMKKIPFTTKQEVREHSLGTILAKNVDLNKCKIIPTSGSTGKPLKAVYDIAADDFSKAINLRSMMENGLKVRDKWVNIGDARTSNNPSWFQKLGVFNLQTLSIFDTIEDQVNTLIKIDPATIVGYPSQLKLISLYIENNSLKQINPKNIFTTAEMLDSNTRELINSSFDVELVDLFGCIEVNRTGWECSEHCGYHLDVDSVITEFVQDGENISAGDSGNIVYTCLYNYAMPLIRYEVGDVGIPTEEMCSCGRSLPLMKSLEGRCDDFIILPSGKLISPRVLSLLIKQTEEILEYQIVQEKPDEMSINIVVSQNLTSDKLEQIKLEAQKYLKNEVLVKVKLTDRIKRGSTGKLRSIISNISSEND</sequence>
<dbReference type="KEGG" id="mhz:Metho_1481"/>
<dbReference type="RefSeq" id="WP_015324851.1">
    <property type="nucleotide sequence ID" value="NC_019977.1"/>
</dbReference>
<dbReference type="GeneID" id="14407290"/>
<evidence type="ECO:0000313" key="2">
    <source>
        <dbReference type="Proteomes" id="UP000010866"/>
    </source>
</evidence>
<protein>
    <submittedName>
        <fullName evidence="1">Coenzyme F390 synthetase</fullName>
    </submittedName>
</protein>
<dbReference type="STRING" id="867904.Metho_1481"/>
<keyword evidence="2" id="KW-1185">Reference proteome</keyword>
<dbReference type="PANTHER" id="PTHR36932:SF1">
    <property type="entry name" value="CAPSULAR POLYSACCHARIDE BIOSYNTHESIS PROTEIN"/>
    <property type="match status" value="1"/>
</dbReference>
<reference evidence="2" key="1">
    <citation type="submission" date="2012-02" db="EMBL/GenBank/DDBJ databases">
        <title>Complete sequence of chromosome of Methanomethylovorans hollandica DSM 15978.</title>
        <authorList>
            <person name="Lucas S."/>
            <person name="Copeland A."/>
            <person name="Lapidus A."/>
            <person name="Glavina del Rio T."/>
            <person name="Dalin E."/>
            <person name="Tice H."/>
            <person name="Bruce D."/>
            <person name="Goodwin L."/>
            <person name="Pitluck S."/>
            <person name="Peters L."/>
            <person name="Mikhailova N."/>
            <person name="Held B."/>
            <person name="Kyrpides N."/>
            <person name="Mavromatis K."/>
            <person name="Ivanova N."/>
            <person name="Brettin T."/>
            <person name="Detter J.C."/>
            <person name="Han C."/>
            <person name="Larimer F."/>
            <person name="Land M."/>
            <person name="Hauser L."/>
            <person name="Markowitz V."/>
            <person name="Cheng J.-F."/>
            <person name="Hugenholtz P."/>
            <person name="Woyke T."/>
            <person name="Wu D."/>
            <person name="Spring S."/>
            <person name="Schroeder M."/>
            <person name="Brambilla E."/>
            <person name="Klenk H.-P."/>
            <person name="Eisen J.A."/>
        </authorList>
    </citation>
    <scope>NUCLEOTIDE SEQUENCE [LARGE SCALE GENOMIC DNA]</scope>
    <source>
        <strain evidence="2">DSM 15978 / NBRC 107637 / DMS1</strain>
    </source>
</reference>
<dbReference type="Gene3D" id="3.40.50.12780">
    <property type="entry name" value="N-terminal domain of ligase-like"/>
    <property type="match status" value="1"/>
</dbReference>
<proteinExistence type="predicted"/>
<dbReference type="OrthoDB" id="37928at2157"/>
<dbReference type="Proteomes" id="UP000010866">
    <property type="component" value="Chromosome"/>
</dbReference>
<dbReference type="EMBL" id="CP003362">
    <property type="protein sequence ID" value="AGB49686.1"/>
    <property type="molecule type" value="Genomic_DNA"/>
</dbReference>
<organism evidence="1 2">
    <name type="scientific">Methanomethylovorans hollandica (strain DSM 15978 / NBRC 107637 / DMS1)</name>
    <dbReference type="NCBI Taxonomy" id="867904"/>
    <lineage>
        <taxon>Archaea</taxon>
        <taxon>Methanobacteriati</taxon>
        <taxon>Methanobacteriota</taxon>
        <taxon>Stenosarchaea group</taxon>
        <taxon>Methanomicrobia</taxon>
        <taxon>Methanosarcinales</taxon>
        <taxon>Methanosarcinaceae</taxon>
        <taxon>Methanomethylovorans</taxon>
    </lineage>
</organism>
<dbReference type="PANTHER" id="PTHR36932">
    <property type="entry name" value="CAPSULAR POLYSACCHARIDE BIOSYNTHESIS PROTEIN"/>
    <property type="match status" value="1"/>
</dbReference>
<dbReference type="AlphaFoldDB" id="L0KX35"/>